<protein>
    <submittedName>
        <fullName evidence="4">Phenazine biosynthesis protein PhzF family</fullName>
    </submittedName>
</protein>
<dbReference type="GO" id="GO:0005737">
    <property type="term" value="C:cytoplasm"/>
    <property type="evidence" value="ECO:0007669"/>
    <property type="project" value="TreeGrafter"/>
</dbReference>
<evidence type="ECO:0000313" key="5">
    <source>
        <dbReference type="Proteomes" id="UP000050421"/>
    </source>
</evidence>
<dbReference type="NCBIfam" id="TIGR00654">
    <property type="entry name" value="PhzF_family"/>
    <property type="match status" value="1"/>
</dbReference>
<proteinExistence type="inferred from homology"/>
<evidence type="ECO:0000256" key="1">
    <source>
        <dbReference type="ARBA" id="ARBA00008270"/>
    </source>
</evidence>
<dbReference type="PANTHER" id="PTHR13774:SF17">
    <property type="entry name" value="PHENAZINE BIOSYNTHESIS-LIKE DOMAIN-CONTAINING PROTEIN"/>
    <property type="match status" value="1"/>
</dbReference>
<feature type="active site" evidence="3">
    <location>
        <position position="46"/>
    </location>
</feature>
<dbReference type="eggNOG" id="COG0384">
    <property type="taxonomic scope" value="Bacteria"/>
</dbReference>
<name>A0A0N8KH59_9BACT</name>
<comment type="caution">
    <text evidence="4">The sequence shown here is derived from an EMBL/GenBank/DDBJ whole genome shotgun (WGS) entry which is preliminary data.</text>
</comment>
<dbReference type="SUPFAM" id="SSF54506">
    <property type="entry name" value="Diaminopimelate epimerase-like"/>
    <property type="match status" value="1"/>
</dbReference>
<accession>A0A0N8KH59</accession>
<dbReference type="InterPro" id="IPR003719">
    <property type="entry name" value="Phenazine_PhzF-like"/>
</dbReference>
<dbReference type="PIRSF" id="PIRSF016184">
    <property type="entry name" value="PhzC_PhzF"/>
    <property type="match status" value="1"/>
</dbReference>
<dbReference type="Gene3D" id="3.10.310.10">
    <property type="entry name" value="Diaminopimelate Epimerase, Chain A, domain 1"/>
    <property type="match status" value="2"/>
</dbReference>
<reference evidence="4 5" key="1">
    <citation type="submission" date="2015-09" db="EMBL/GenBank/DDBJ databases">
        <title>Identification and resolution of microdiversity through metagenomic sequencing of parallel consortia.</title>
        <authorList>
            <person name="Nelson W.C."/>
            <person name="Romine M.F."/>
            <person name="Lindemann S.R."/>
        </authorList>
    </citation>
    <scope>NUCLEOTIDE SEQUENCE [LARGE SCALE GENOMIC DNA]</scope>
    <source>
        <strain evidence="4">HL-49</strain>
    </source>
</reference>
<dbReference type="PATRIC" id="fig|1305737.6.peg.1560"/>
<evidence type="ECO:0000256" key="2">
    <source>
        <dbReference type="ARBA" id="ARBA00023235"/>
    </source>
</evidence>
<dbReference type="AlphaFoldDB" id="A0A0N8KH59"/>
<evidence type="ECO:0000256" key="3">
    <source>
        <dbReference type="PIRSR" id="PIRSR016184-1"/>
    </source>
</evidence>
<dbReference type="PANTHER" id="PTHR13774">
    <property type="entry name" value="PHENAZINE BIOSYNTHESIS PROTEIN"/>
    <property type="match status" value="1"/>
</dbReference>
<evidence type="ECO:0000313" key="4">
    <source>
        <dbReference type="EMBL" id="KPQ18826.1"/>
    </source>
</evidence>
<comment type="similarity">
    <text evidence="1">Belongs to the PhzF family.</text>
</comment>
<organism evidence="4 5">
    <name type="scientific">Algoriphagus marincola HL-49</name>
    <dbReference type="NCBI Taxonomy" id="1305737"/>
    <lineage>
        <taxon>Bacteria</taxon>
        <taxon>Pseudomonadati</taxon>
        <taxon>Bacteroidota</taxon>
        <taxon>Cytophagia</taxon>
        <taxon>Cytophagales</taxon>
        <taxon>Cyclobacteriaceae</taxon>
        <taxon>Algoriphagus</taxon>
    </lineage>
</organism>
<dbReference type="EMBL" id="LJXT01000019">
    <property type="protein sequence ID" value="KPQ18826.1"/>
    <property type="molecule type" value="Genomic_DNA"/>
</dbReference>
<dbReference type="GO" id="GO:0016853">
    <property type="term" value="F:isomerase activity"/>
    <property type="evidence" value="ECO:0007669"/>
    <property type="project" value="UniProtKB-KW"/>
</dbReference>
<dbReference type="Proteomes" id="UP000050421">
    <property type="component" value="Unassembled WGS sequence"/>
</dbReference>
<dbReference type="OrthoDB" id="9788221at2"/>
<keyword evidence="2" id="KW-0413">Isomerase</keyword>
<gene>
    <name evidence="4" type="ORF">HLUCCX10_04540</name>
</gene>
<sequence length="266" mass="30450">MRLEIGVVDAFTEKPFSGNPAAVCLLEHDLSDELRQNIAMEMNLSETAFVQRTDREGHFNLRWFTPTLEIDLCGHATLASSFWMLRKGWAKENVPIHFHTMSGELIVNGSHDGLEMNFPLIPTVEDQHPYFQKELFGKKIVKAAQLNKNWIFELENEDSIRSLEPDFMLISKHSDEGFIVTSTGQQYDIVSRFFGPNVGVPEDPVTGFAHCALMDYWYQKTGKMQLRAYQASRRGGELHLEKHDDRVLIKGKAVVVYQAEMELKND</sequence>
<dbReference type="Pfam" id="PF02567">
    <property type="entry name" value="PhzC-PhzF"/>
    <property type="match status" value="1"/>
</dbReference>
<dbReference type="STRING" id="1305737.GCA_000526355_01174"/>